<accession>A0A9P8VPT4</accession>
<evidence type="ECO:0008006" key="3">
    <source>
        <dbReference type="Google" id="ProtNLM"/>
    </source>
</evidence>
<dbReference type="PANTHER" id="PTHR42060">
    <property type="entry name" value="NHL REPEAT-CONTAINING PROTEIN-RELATED"/>
    <property type="match status" value="1"/>
</dbReference>
<gene>
    <name evidence="1" type="ORF">F5X68DRAFT_238831</name>
</gene>
<dbReference type="InterPro" id="IPR052998">
    <property type="entry name" value="Hetero-Diels-Alderase-like"/>
</dbReference>
<sequence>MGSNKYDTSRVRAMKVADLPSAGLLNGMCRLSMNDDENLLVSDSFLGAVSKLNVKTGSFETTIQDPTMAFVPEVAIVGLNGIRIHQRHLYFASTGRMLFARVPIDLKSGKATGPVEILVEGIIGDDFVLSRDGRRAYLTTNIRNSVLEIDIAAKSSMTLSNSTLLTSATSVTLGRTASDKNSLYFSASSTGETGLTGNLVRLDMS</sequence>
<dbReference type="InterPro" id="IPR011042">
    <property type="entry name" value="6-blade_b-propeller_TolB-like"/>
</dbReference>
<dbReference type="PANTHER" id="PTHR42060:SF1">
    <property type="entry name" value="NHL REPEAT-CONTAINING PROTEIN"/>
    <property type="match status" value="1"/>
</dbReference>
<evidence type="ECO:0000313" key="1">
    <source>
        <dbReference type="EMBL" id="KAH6697424.1"/>
    </source>
</evidence>
<proteinExistence type="predicted"/>
<reference evidence="1" key="1">
    <citation type="journal article" date="2021" name="Nat. Commun.">
        <title>Genetic determinants of endophytism in the Arabidopsis root mycobiome.</title>
        <authorList>
            <person name="Mesny F."/>
            <person name="Miyauchi S."/>
            <person name="Thiergart T."/>
            <person name="Pickel B."/>
            <person name="Atanasova L."/>
            <person name="Karlsson M."/>
            <person name="Huettel B."/>
            <person name="Barry K.W."/>
            <person name="Haridas S."/>
            <person name="Chen C."/>
            <person name="Bauer D."/>
            <person name="Andreopoulos W."/>
            <person name="Pangilinan J."/>
            <person name="LaButti K."/>
            <person name="Riley R."/>
            <person name="Lipzen A."/>
            <person name="Clum A."/>
            <person name="Drula E."/>
            <person name="Henrissat B."/>
            <person name="Kohler A."/>
            <person name="Grigoriev I.V."/>
            <person name="Martin F.M."/>
            <person name="Hacquard S."/>
        </authorList>
    </citation>
    <scope>NUCLEOTIDE SEQUENCE</scope>
    <source>
        <strain evidence="1">MPI-SDFR-AT-0117</strain>
    </source>
</reference>
<dbReference type="Gene3D" id="2.120.10.30">
    <property type="entry name" value="TolB, C-terminal domain"/>
    <property type="match status" value="1"/>
</dbReference>
<protein>
    <recommendedName>
        <fullName evidence="3">SMP-30/Gluconolactonase/LRE-like region domain-containing protein</fullName>
    </recommendedName>
</protein>
<dbReference type="EMBL" id="JAGSXJ010000001">
    <property type="protein sequence ID" value="KAH6697424.1"/>
    <property type="molecule type" value="Genomic_DNA"/>
</dbReference>
<comment type="caution">
    <text evidence="1">The sequence shown here is derived from an EMBL/GenBank/DDBJ whole genome shotgun (WGS) entry which is preliminary data.</text>
</comment>
<evidence type="ECO:0000313" key="2">
    <source>
        <dbReference type="Proteomes" id="UP000770015"/>
    </source>
</evidence>
<organism evidence="1 2">
    <name type="scientific">Plectosphaerella plurivora</name>
    <dbReference type="NCBI Taxonomy" id="936078"/>
    <lineage>
        <taxon>Eukaryota</taxon>
        <taxon>Fungi</taxon>
        <taxon>Dikarya</taxon>
        <taxon>Ascomycota</taxon>
        <taxon>Pezizomycotina</taxon>
        <taxon>Sordariomycetes</taxon>
        <taxon>Hypocreomycetidae</taxon>
        <taxon>Glomerellales</taxon>
        <taxon>Plectosphaerellaceae</taxon>
        <taxon>Plectosphaerella</taxon>
    </lineage>
</organism>
<name>A0A9P8VPT4_9PEZI</name>
<dbReference type="OrthoDB" id="5233393at2759"/>
<keyword evidence="2" id="KW-1185">Reference proteome</keyword>
<dbReference type="SUPFAM" id="SSF63829">
    <property type="entry name" value="Calcium-dependent phosphotriesterase"/>
    <property type="match status" value="1"/>
</dbReference>
<dbReference type="AlphaFoldDB" id="A0A9P8VPT4"/>
<dbReference type="Proteomes" id="UP000770015">
    <property type="component" value="Unassembled WGS sequence"/>
</dbReference>